<dbReference type="InterPro" id="IPR027417">
    <property type="entry name" value="P-loop_NTPase"/>
</dbReference>
<dbReference type="PROSITE" id="PS51192">
    <property type="entry name" value="HELICASE_ATP_BIND_1"/>
    <property type="match status" value="1"/>
</dbReference>
<dbReference type="GO" id="GO:0003677">
    <property type="term" value="F:DNA binding"/>
    <property type="evidence" value="ECO:0007669"/>
    <property type="project" value="UniProtKB-KW"/>
</dbReference>
<keyword evidence="6" id="KW-0347">Helicase</keyword>
<feature type="region of interest" description="Disordered" evidence="13">
    <location>
        <begin position="2243"/>
        <end position="2308"/>
    </location>
</feature>
<evidence type="ECO:0000259" key="15">
    <source>
        <dbReference type="PROSITE" id="PS51194"/>
    </source>
</evidence>
<dbReference type="SMART" id="SM00487">
    <property type="entry name" value="DEXDc"/>
    <property type="match status" value="1"/>
</dbReference>
<protein>
    <recommendedName>
        <fullName evidence="19">Helicase SRCAP</fullName>
    </recommendedName>
</protein>
<feature type="domain" description="HSA" evidence="16">
    <location>
        <begin position="182"/>
        <end position="254"/>
    </location>
</feature>
<evidence type="ECO:0000256" key="6">
    <source>
        <dbReference type="ARBA" id="ARBA00022806"/>
    </source>
</evidence>
<dbReference type="InterPro" id="IPR000330">
    <property type="entry name" value="SNF2_N"/>
</dbReference>
<dbReference type="Gene3D" id="3.40.50.10810">
    <property type="entry name" value="Tandem AAA-ATPase domain"/>
    <property type="match status" value="1"/>
</dbReference>
<feature type="compositionally biased region" description="Polar residues" evidence="13">
    <location>
        <begin position="2133"/>
        <end position="2144"/>
    </location>
</feature>
<feature type="compositionally biased region" description="Polar residues" evidence="13">
    <location>
        <begin position="1961"/>
        <end position="1972"/>
    </location>
</feature>
<feature type="region of interest" description="Disordered" evidence="13">
    <location>
        <begin position="429"/>
        <end position="461"/>
    </location>
</feature>
<evidence type="ECO:0000256" key="8">
    <source>
        <dbReference type="ARBA" id="ARBA00022853"/>
    </source>
</evidence>
<feature type="domain" description="Helicase C-terminal" evidence="15">
    <location>
        <begin position="1446"/>
        <end position="1599"/>
    </location>
</feature>
<dbReference type="Pfam" id="PF07529">
    <property type="entry name" value="HSA"/>
    <property type="match status" value="1"/>
</dbReference>
<evidence type="ECO:0000256" key="7">
    <source>
        <dbReference type="ARBA" id="ARBA00022840"/>
    </source>
</evidence>
<evidence type="ECO:0000256" key="3">
    <source>
        <dbReference type="ARBA" id="ARBA00022553"/>
    </source>
</evidence>
<dbReference type="Proteomes" id="UP000748531">
    <property type="component" value="Unassembled WGS sequence"/>
</dbReference>
<dbReference type="Pfam" id="PF00271">
    <property type="entry name" value="Helicase_C"/>
    <property type="match status" value="1"/>
</dbReference>
<feature type="region of interest" description="Disordered" evidence="13">
    <location>
        <begin position="315"/>
        <end position="363"/>
    </location>
</feature>
<comment type="caution">
    <text evidence="17">The sequence shown here is derived from an EMBL/GenBank/DDBJ whole genome shotgun (WGS) entry which is preliminary data.</text>
</comment>
<dbReference type="FunFam" id="3.40.50.300:FF:000529">
    <property type="entry name" value="helicase SRCAP isoform X1"/>
    <property type="match status" value="1"/>
</dbReference>
<dbReference type="SMART" id="SM00573">
    <property type="entry name" value="HSA"/>
    <property type="match status" value="1"/>
</dbReference>
<feature type="region of interest" description="Disordered" evidence="13">
    <location>
        <begin position="500"/>
        <end position="523"/>
    </location>
</feature>
<accession>A0A8J4WQF8</accession>
<comment type="similarity">
    <text evidence="2">Belongs to the SNF2/RAD54 helicase family. SWR1 subfamily.</text>
</comment>
<sequence length="2563" mass="285739">MTSSADYNEENSGTPPHCSAVAFRSAVIDLLNRKIQEVQAVYHEDLVELNFIQSGALLIDFPSWRRKKSQELMQALCSGHLDPEDLALISRFMSGHVRSEDFFPSYVNRSKEFSLSETDVDSEDDERCLDELSLHRFAAEELRILKRIADLKRAGLWSLDEKTILDGTGIGCSDPAPSLSSLAPPVSEQTERVYSDYLFAELQWLAEDFKRERQWKKTSAKRLALASVKAYREKTERSMRAGKEEVVRIRKLCSTIARMVRDWWRQIDKIVHAKQQARLSVKRHQAITMHLGRVLETTEEYTRWLTDGIAGTVTGEHSRTGDLMDGGLSESTSDMPDCGPMSEKRQTTVEGSTDISKRPREVGDEAVVDVDLSDADFTADENALAAAEDDEETIEREEQEAVASSNCEPADVEIAQLTADANCPIEDLLPPDYFDYQPERSLSSSSSSPTANTEDDEPNVMETDVKPDFRQVDDSFQVDSNEETLLDDEKTIEAEERLEQRERVAASSKPVIESDHQQDVMDQNPSNEIAQLEMEAEMPLDALLSNYYNRVQLNEVDCGADVDVTGAKSESELSSSSDGSDTTTSSGEESDDDRTNSTVTSTGDENDASLRALFSEPGTIVEKTHSSQDTQKDELVPHVPISSVSSESQQNLEALTVEALKVQPTSTTSSGNSTSITVPFLLSGGQLREYQQVGLSWLAAIYQKRLNGILADEMGLGKTIQTIALLAYLACDHGIWGPHLIVVPTSVILNWEIEFKRWCPGFKILTYFGSVKERKERRKGWTKTNAFHVCITSYRLAIQDAPVFKRKKWKYLILDEAQNIKNFKSQRWQTLLTFNSQRRLLLTGTPLQNSLIELWSLMHFLMPNVFQSRRDFQEWFASPLTGMIEGNSEYNEQLVARLHKVLRPFLLRRLKADVERQMPKKFEHVIMCRLSRRQRFLYDDFMSLGSTRETLKSGQFLSVMNVLMQLRKVCNHPNLFETRPILSPFHVADHMLQFQLPRLIAALSHPFLVLAPASHGGPSPVSNASAFTEPGLDWLDRAGTAARLLGQMSNLAEMARDLPTFVARRCRDLCARHGLISVVDTLEVVDDVVAQRKSLNALGRSDASQLEGPHKLISSGPEFFNRHVVKTVNESLHLRSVIYPNLPHPLPIDPVIVETAPPVRPGNAGMPKSILHNRAIERRHRLMLISRINERRCEIPVIGPLAHHGKPDFMADSDQYSSRIGPDVVHLVTRMVRYSTMKSSNLHSTVYPGLVYGMSACQRSLHWWPSRHEFHNSHRNHTSQSRIQQAACLPSSPVSSTRRFSAEAPWARQWYWSQDCTPLRMMLSSPADRLTDLSETLKRFACIVPAVISSGFSVHTSCPQYQSQSLGQADRLNLLLQADCLPHVCQTTNVSSFSDSVRGRSNKANLSGFVPLSPLAWLMPVQLHRIASACHIQFPDPRLIQYDCGKLQRLSLLLRELKAGNHRVLIFTQMARMLDILEQFLAYHGHRYVRLDGTTKIEHRQVLMERFNQDAQIFVFILSTRSGGLGVNLTGADTVIFYDSDWNPTMDAQAQDRCHRIGQTRDVHIYRLISERTVEENILRKANQKRFLSDVAIEGGRFTTAFFKQNTISELFAEPSGLHWFIEFIGPSSMQDLVLAKQRRDDAVSSGESLASSVVPVSEPQSPLAISKPPVLVTRSGRQVRLRDDAAGTTFAALAPPVVPSTDETQLAALLEACEDENDRIAAKLAMAEAKADLAEFDETIPFEDSATNQRVPNDLSGNMELSRDSDANDVADPIAQFALKRRREFTGQPKESDRTECEEADLTPQHPEQTTLAEETVEKSVERELVEFESTLRPIERFGIRLVEDQQEEVLNEELVLADAQFAESKETWRLDQLKALHAADEERAEIEEDDMLYCYGSYDPSAQHLAELERLERLIAEEEAAGDGSVPTPGQRGRKARISKQLSGTNGKHGGTRDRLHRTQSGLQTDTSATDAGYGEPLTVGRLNSGRSCSRPLYAETSDTDDDNLNTTHLERFGVTNGSSTRRQHTNRAVQQWENFESSGTEQNATQQEIRKSRYLGVAETETNADETVNSGKRKGAPISFFPVRKVPKLHPKVYVANGTDSSDQFTVVLPKRRGRPPTKSQNRAVPGSFVRSTVPRSNLTSHAGAPNRPLASGVDRRAIPIHTVSTDGPGDVAFEEVVECSTANELSLFETFDHNRYALLGAGRGRPTIRPRPVCVRPARSTMCNTPKHVPTILKSTSTSDLSRLDMSNHPNTHQTRFTSDTTVTTQPSHASVTAKSYPGFFVPSRMEYPTKQSQPPPAAQRPPEPVIPVQSVVTGVRASLPAGQLFTPSGQPVFVITRQMKTPNGEVYQQRFTHPVLPPPQFTQVVHQLARPESTRPPFSARVSSTSVSQFTTRPSVMPAVQRIPIVRLNSPAKCVQPLLSAVTTSNQLFPQSSHLNATVPVLMSSGACAPIPVIRVLTNDTVRTNSCFRLISPGNCTPSYTGTSAQLDVNPVQQPTLFGIAPHGSLSVPLTVSRQVSVSPTSSGAHSGTLHPNVVDSQTIRCRRFFPTISNRSPLPGS</sequence>
<evidence type="ECO:0000256" key="11">
    <source>
        <dbReference type="ARBA" id="ARBA00023163"/>
    </source>
</evidence>
<dbReference type="SUPFAM" id="SSF52540">
    <property type="entry name" value="P-loop containing nucleoside triphosphate hydrolases"/>
    <property type="match status" value="2"/>
</dbReference>
<dbReference type="GO" id="GO:0016887">
    <property type="term" value="F:ATP hydrolysis activity"/>
    <property type="evidence" value="ECO:0007669"/>
    <property type="project" value="TreeGrafter"/>
</dbReference>
<dbReference type="EMBL" id="LUCH01003646">
    <property type="protein sequence ID" value="KAF5399880.1"/>
    <property type="molecule type" value="Genomic_DNA"/>
</dbReference>
<feature type="compositionally biased region" description="Polar residues" evidence="13">
    <location>
        <begin position="2252"/>
        <end position="2278"/>
    </location>
</feature>
<organism evidence="17 18">
    <name type="scientific">Paragonimus heterotremus</name>
    <dbReference type="NCBI Taxonomy" id="100268"/>
    <lineage>
        <taxon>Eukaryota</taxon>
        <taxon>Metazoa</taxon>
        <taxon>Spiralia</taxon>
        <taxon>Lophotrochozoa</taxon>
        <taxon>Platyhelminthes</taxon>
        <taxon>Trematoda</taxon>
        <taxon>Digenea</taxon>
        <taxon>Plagiorchiida</taxon>
        <taxon>Troglotremata</taxon>
        <taxon>Troglotrematidae</taxon>
        <taxon>Paragonimus</taxon>
    </lineage>
</organism>
<gene>
    <name evidence="17" type="ORF">PHET_07106</name>
</gene>
<dbReference type="InterPro" id="IPR050520">
    <property type="entry name" value="INO80/SWR1_helicase"/>
</dbReference>
<keyword evidence="3" id="KW-0597">Phosphoprotein</keyword>
<dbReference type="GO" id="GO:0004386">
    <property type="term" value="F:helicase activity"/>
    <property type="evidence" value="ECO:0007669"/>
    <property type="project" value="UniProtKB-KW"/>
</dbReference>
<dbReference type="PANTHER" id="PTHR45685:SF1">
    <property type="entry name" value="HELICASE SRCAP"/>
    <property type="match status" value="1"/>
</dbReference>
<dbReference type="GO" id="GO:0005524">
    <property type="term" value="F:ATP binding"/>
    <property type="evidence" value="ECO:0007669"/>
    <property type="project" value="UniProtKB-KW"/>
</dbReference>
<evidence type="ECO:0000256" key="13">
    <source>
        <dbReference type="SAM" id="MobiDB-lite"/>
    </source>
</evidence>
<evidence type="ECO:0000259" key="14">
    <source>
        <dbReference type="PROSITE" id="PS51192"/>
    </source>
</evidence>
<dbReference type="InterPro" id="IPR049730">
    <property type="entry name" value="SNF2/RAD54-like_C"/>
</dbReference>
<keyword evidence="10" id="KW-0238">DNA-binding</keyword>
<dbReference type="InterPro" id="IPR038718">
    <property type="entry name" value="SNF2-like_sf"/>
</dbReference>
<feature type="compositionally biased region" description="Low complexity" evidence="13">
    <location>
        <begin position="572"/>
        <end position="587"/>
    </location>
</feature>
<evidence type="ECO:0000313" key="18">
    <source>
        <dbReference type="Proteomes" id="UP000748531"/>
    </source>
</evidence>
<keyword evidence="7" id="KW-0067">ATP-binding</keyword>
<dbReference type="Pfam" id="PF00176">
    <property type="entry name" value="SNF2-rel_dom"/>
    <property type="match status" value="1"/>
</dbReference>
<evidence type="ECO:0000256" key="5">
    <source>
        <dbReference type="ARBA" id="ARBA00022801"/>
    </source>
</evidence>
<dbReference type="PROSITE" id="PS51194">
    <property type="entry name" value="HELICASE_CTER"/>
    <property type="match status" value="1"/>
</dbReference>
<dbReference type="SMART" id="SM00490">
    <property type="entry name" value="HELICc"/>
    <property type="match status" value="1"/>
</dbReference>
<dbReference type="GO" id="GO:0010557">
    <property type="term" value="P:positive regulation of macromolecule biosynthetic process"/>
    <property type="evidence" value="ECO:0007669"/>
    <property type="project" value="UniProtKB-ARBA"/>
</dbReference>
<dbReference type="InterPro" id="IPR014001">
    <property type="entry name" value="Helicase_ATP-bd"/>
</dbReference>
<dbReference type="PANTHER" id="PTHR45685">
    <property type="entry name" value="HELICASE SRCAP-RELATED"/>
    <property type="match status" value="1"/>
</dbReference>
<evidence type="ECO:0000256" key="9">
    <source>
        <dbReference type="ARBA" id="ARBA00023015"/>
    </source>
</evidence>
<feature type="region of interest" description="Disordered" evidence="13">
    <location>
        <begin position="2114"/>
        <end position="2156"/>
    </location>
</feature>
<dbReference type="GO" id="GO:0000812">
    <property type="term" value="C:Swr1 complex"/>
    <property type="evidence" value="ECO:0007669"/>
    <property type="project" value="TreeGrafter"/>
</dbReference>
<keyword evidence="4" id="KW-0547">Nucleotide-binding</keyword>
<dbReference type="PROSITE" id="PS51204">
    <property type="entry name" value="HSA"/>
    <property type="match status" value="1"/>
</dbReference>
<evidence type="ECO:0000256" key="12">
    <source>
        <dbReference type="ARBA" id="ARBA00023242"/>
    </source>
</evidence>
<dbReference type="OrthoDB" id="448448at2759"/>
<dbReference type="FunFam" id="3.40.50.10810:FF:000005">
    <property type="entry name" value="Photoperiod-independent early flowering 1"/>
    <property type="match status" value="1"/>
</dbReference>
<keyword evidence="18" id="KW-1185">Reference proteome</keyword>
<dbReference type="GO" id="GO:0006338">
    <property type="term" value="P:chromatin remodeling"/>
    <property type="evidence" value="ECO:0007669"/>
    <property type="project" value="TreeGrafter"/>
</dbReference>
<feature type="compositionally biased region" description="Pro residues" evidence="13">
    <location>
        <begin position="2298"/>
        <end position="2308"/>
    </location>
</feature>
<evidence type="ECO:0000256" key="1">
    <source>
        <dbReference type="ARBA" id="ARBA00004123"/>
    </source>
</evidence>
<dbReference type="GO" id="GO:0010468">
    <property type="term" value="P:regulation of gene expression"/>
    <property type="evidence" value="ECO:0007669"/>
    <property type="project" value="UniProtKB-ARBA"/>
</dbReference>
<feature type="domain" description="Helicase ATP-binding" evidence="14">
    <location>
        <begin position="699"/>
        <end position="864"/>
    </location>
</feature>
<evidence type="ECO:0000313" key="17">
    <source>
        <dbReference type="EMBL" id="KAF5399880.1"/>
    </source>
</evidence>
<feature type="region of interest" description="Disordered" evidence="13">
    <location>
        <begin position="1783"/>
        <end position="1815"/>
    </location>
</feature>
<keyword evidence="12" id="KW-0539">Nucleus</keyword>
<dbReference type="Gene3D" id="3.40.50.300">
    <property type="entry name" value="P-loop containing nucleotide triphosphate hydrolases"/>
    <property type="match status" value="1"/>
</dbReference>
<evidence type="ECO:0000256" key="2">
    <source>
        <dbReference type="ARBA" id="ARBA00009220"/>
    </source>
</evidence>
<reference evidence="17" key="1">
    <citation type="submission" date="2019-05" db="EMBL/GenBank/DDBJ databases">
        <title>Annotation for the trematode Paragonimus heterotremus.</title>
        <authorList>
            <person name="Choi Y.-J."/>
        </authorList>
    </citation>
    <scope>NUCLEOTIDE SEQUENCE</scope>
    <source>
        <strain evidence="17">LC</strain>
    </source>
</reference>
<dbReference type="GO" id="GO:0042393">
    <property type="term" value="F:histone binding"/>
    <property type="evidence" value="ECO:0007669"/>
    <property type="project" value="TreeGrafter"/>
</dbReference>
<evidence type="ECO:0000256" key="4">
    <source>
        <dbReference type="ARBA" id="ARBA00022741"/>
    </source>
</evidence>
<keyword evidence="5" id="KW-0378">Hydrolase</keyword>
<dbReference type="InterPro" id="IPR014012">
    <property type="entry name" value="HSA_dom"/>
</dbReference>
<dbReference type="CDD" id="cd18793">
    <property type="entry name" value="SF2_C_SNF"/>
    <property type="match status" value="1"/>
</dbReference>
<keyword evidence="9" id="KW-0805">Transcription regulation</keyword>
<evidence type="ECO:0008006" key="19">
    <source>
        <dbReference type="Google" id="ProtNLM"/>
    </source>
</evidence>
<keyword evidence="8" id="KW-0156">Chromatin regulator</keyword>
<proteinExistence type="inferred from homology"/>
<dbReference type="InterPro" id="IPR001650">
    <property type="entry name" value="Helicase_C-like"/>
</dbReference>
<keyword evidence="11" id="KW-0804">Transcription</keyword>
<dbReference type="GO" id="GO:0140096">
    <property type="term" value="F:catalytic activity, acting on a protein"/>
    <property type="evidence" value="ECO:0007669"/>
    <property type="project" value="UniProtKB-ARBA"/>
</dbReference>
<name>A0A8J4WQF8_9TREM</name>
<feature type="region of interest" description="Disordered" evidence="13">
    <location>
        <begin position="567"/>
        <end position="609"/>
    </location>
</feature>
<feature type="region of interest" description="Disordered" evidence="13">
    <location>
        <begin position="1921"/>
        <end position="2009"/>
    </location>
</feature>
<dbReference type="CDD" id="cd18003">
    <property type="entry name" value="DEXQc_SRCAP"/>
    <property type="match status" value="1"/>
</dbReference>
<comment type="subcellular location">
    <subcellularLocation>
        <location evidence="1">Nucleus</location>
    </subcellularLocation>
</comment>
<evidence type="ECO:0000259" key="16">
    <source>
        <dbReference type="PROSITE" id="PS51204"/>
    </source>
</evidence>
<evidence type="ECO:0000256" key="10">
    <source>
        <dbReference type="ARBA" id="ARBA00023125"/>
    </source>
</evidence>